<dbReference type="PIRSF" id="PIRSF000709">
    <property type="entry name" value="6PFK_2-Ptase"/>
    <property type="match status" value="1"/>
</dbReference>
<dbReference type="SMART" id="SM00855">
    <property type="entry name" value="PGAM"/>
    <property type="match status" value="1"/>
</dbReference>
<dbReference type="CDD" id="cd07067">
    <property type="entry name" value="HP_PGM_like"/>
    <property type="match status" value="1"/>
</dbReference>
<feature type="transmembrane region" description="Helical" evidence="3">
    <location>
        <begin position="142"/>
        <end position="161"/>
    </location>
</feature>
<evidence type="ECO:0000256" key="3">
    <source>
        <dbReference type="SAM" id="Phobius"/>
    </source>
</evidence>
<dbReference type="EMBL" id="JAHOEL010000002">
    <property type="protein sequence ID" value="MBV3391777.1"/>
    <property type="molecule type" value="Genomic_DNA"/>
</dbReference>
<keyword evidence="3" id="KW-0472">Membrane</keyword>
<dbReference type="PANTHER" id="PTHR48100:SF1">
    <property type="entry name" value="HISTIDINE PHOSPHATASE FAMILY PROTEIN-RELATED"/>
    <property type="match status" value="1"/>
</dbReference>
<sequence length="210" mass="24388">MKITITRHSKTLWNKEKRLQGCKDSPLSPEGMDNILALKEHIKNNHYDAIYSSPIKRAYDTAKLLFDNQPIITDERIREMNFGILEGQKIDEIPEEYKKTYHDLWCHPEISNGIPEGETYDEIEERVKDFLNDLVKKPYDNVFIVTHGFCFTIIMATIMNLERIDYIKVNSPVVDGCSETIVNYSNGEFSVEVYGNNDFLPHQSNESFSK</sequence>
<comment type="caution">
    <text evidence="4">The sequence shown here is derived from an EMBL/GenBank/DDBJ whole genome shotgun (WGS) entry which is preliminary data.</text>
</comment>
<dbReference type="AlphaFoldDB" id="A0AAW4MRB6"/>
<dbReference type="InterPro" id="IPR050275">
    <property type="entry name" value="PGM_Phosphatase"/>
</dbReference>
<gene>
    <name evidence="4" type="ORF">KSV97_00610</name>
    <name evidence="5" type="ORF">KSW06_00615</name>
</gene>
<evidence type="ECO:0000256" key="1">
    <source>
        <dbReference type="PIRSR" id="PIRSR613078-1"/>
    </source>
</evidence>
<evidence type="ECO:0000256" key="2">
    <source>
        <dbReference type="PIRSR" id="PIRSR613078-2"/>
    </source>
</evidence>
<keyword evidence="7" id="KW-1185">Reference proteome</keyword>
<reference evidence="4 7" key="1">
    <citation type="submission" date="2021-06" db="EMBL/GenBank/DDBJ databases">
        <title>Collection of gut derived symbiotic bacterial strains cultured from healthy donors.</title>
        <authorList>
            <person name="Lin H."/>
            <person name="Littmann E."/>
            <person name="Pamer E.G."/>
        </authorList>
    </citation>
    <scope>NUCLEOTIDE SEQUENCE</scope>
    <source>
        <strain evidence="5 7">MSK.21.70</strain>
        <strain evidence="4">MSK.21.82</strain>
    </source>
</reference>
<dbReference type="InterPro" id="IPR013078">
    <property type="entry name" value="His_Pase_superF_clade-1"/>
</dbReference>
<name>A0AAW4MRB6_9FIRM</name>
<dbReference type="RefSeq" id="WP_217746876.1">
    <property type="nucleotide sequence ID" value="NZ_JAHOEB010000002.1"/>
</dbReference>
<feature type="active site" description="Tele-phosphohistidine intermediate" evidence="1">
    <location>
        <position position="8"/>
    </location>
</feature>
<evidence type="ECO:0000313" key="6">
    <source>
        <dbReference type="Proteomes" id="UP001196408"/>
    </source>
</evidence>
<dbReference type="Proteomes" id="UP001197492">
    <property type="component" value="Unassembled WGS sequence"/>
</dbReference>
<keyword evidence="3" id="KW-1133">Transmembrane helix</keyword>
<dbReference type="GO" id="GO:0005737">
    <property type="term" value="C:cytoplasm"/>
    <property type="evidence" value="ECO:0007669"/>
    <property type="project" value="TreeGrafter"/>
</dbReference>
<dbReference type="GeneID" id="301323327"/>
<evidence type="ECO:0000313" key="7">
    <source>
        <dbReference type="Proteomes" id="UP001197492"/>
    </source>
</evidence>
<dbReference type="Proteomes" id="UP001196408">
    <property type="component" value="Unassembled WGS sequence"/>
</dbReference>
<feature type="binding site" evidence="2">
    <location>
        <begin position="7"/>
        <end position="14"/>
    </location>
    <ligand>
        <name>substrate</name>
    </ligand>
</feature>
<dbReference type="PANTHER" id="PTHR48100">
    <property type="entry name" value="BROAD-SPECIFICITY PHOSPHATASE YOR283W-RELATED"/>
    <property type="match status" value="1"/>
</dbReference>
<protein>
    <submittedName>
        <fullName evidence="4">Histidine phosphatase family protein</fullName>
    </submittedName>
</protein>
<proteinExistence type="predicted"/>
<dbReference type="Pfam" id="PF00300">
    <property type="entry name" value="His_Phos_1"/>
    <property type="match status" value="1"/>
</dbReference>
<accession>A0AAW4MRB6</accession>
<keyword evidence="3" id="KW-0812">Transmembrane</keyword>
<feature type="active site" description="Proton donor/acceptor" evidence="1">
    <location>
        <position position="79"/>
    </location>
</feature>
<organism evidence="4 6">
    <name type="scientific">Catenibacterium mitsuokai</name>
    <dbReference type="NCBI Taxonomy" id="100886"/>
    <lineage>
        <taxon>Bacteria</taxon>
        <taxon>Bacillati</taxon>
        <taxon>Bacillota</taxon>
        <taxon>Erysipelotrichia</taxon>
        <taxon>Erysipelotrichales</taxon>
        <taxon>Coprobacillaceae</taxon>
        <taxon>Catenibacterium</taxon>
    </lineage>
</organism>
<evidence type="ECO:0000313" key="4">
    <source>
        <dbReference type="EMBL" id="MBV3381754.1"/>
    </source>
</evidence>
<evidence type="ECO:0000313" key="5">
    <source>
        <dbReference type="EMBL" id="MBV3391777.1"/>
    </source>
</evidence>
<feature type="binding site" evidence="2">
    <location>
        <position position="57"/>
    </location>
    <ligand>
        <name>substrate</name>
    </ligand>
</feature>
<dbReference type="GO" id="GO:0016791">
    <property type="term" value="F:phosphatase activity"/>
    <property type="evidence" value="ECO:0007669"/>
    <property type="project" value="TreeGrafter"/>
</dbReference>
<dbReference type="EMBL" id="JAHOEF010000002">
    <property type="protein sequence ID" value="MBV3381754.1"/>
    <property type="molecule type" value="Genomic_DNA"/>
</dbReference>